<dbReference type="Proteomes" id="UP000278143">
    <property type="component" value="Unassembled WGS sequence"/>
</dbReference>
<dbReference type="AlphaFoldDB" id="A0A4P9Z2X9"/>
<protein>
    <submittedName>
        <fullName evidence="1">Uncharacterized protein</fullName>
    </submittedName>
</protein>
<proteinExistence type="predicted"/>
<name>A0A4P9Z2X9_9FUNG</name>
<accession>A0A4P9Z2X9</accession>
<evidence type="ECO:0000313" key="2">
    <source>
        <dbReference type="Proteomes" id="UP000278143"/>
    </source>
</evidence>
<keyword evidence="2" id="KW-1185">Reference proteome</keyword>
<evidence type="ECO:0000313" key="1">
    <source>
        <dbReference type="EMBL" id="RKP26893.1"/>
    </source>
</evidence>
<sequence>MRAHSLTTPLPVPPFSTLPSIASSSTSYYHSETADDGALPYYALQAIDGYTGAYDQRAYCPCTACTASPARHINGIPMEAMVVPQQELPPASATMLPVRRSQYSKLPPMLPGVPALPAHSARPRHLPVASLPPVCQAIDKEEHTPSSPGMARPAITGSSIAVAYRCQ</sequence>
<dbReference type="EMBL" id="KZ989310">
    <property type="protein sequence ID" value="RKP26893.1"/>
    <property type="molecule type" value="Genomic_DNA"/>
</dbReference>
<reference evidence="2" key="1">
    <citation type="journal article" date="2018" name="Nat. Microbiol.">
        <title>Leveraging single-cell genomics to expand the fungal tree of life.</title>
        <authorList>
            <person name="Ahrendt S.R."/>
            <person name="Quandt C.A."/>
            <person name="Ciobanu D."/>
            <person name="Clum A."/>
            <person name="Salamov A."/>
            <person name="Andreopoulos B."/>
            <person name="Cheng J.F."/>
            <person name="Woyke T."/>
            <person name="Pelin A."/>
            <person name="Henrissat B."/>
            <person name="Reynolds N.K."/>
            <person name="Benny G.L."/>
            <person name="Smith M.E."/>
            <person name="James T.Y."/>
            <person name="Grigoriev I.V."/>
        </authorList>
    </citation>
    <scope>NUCLEOTIDE SEQUENCE [LARGE SCALE GENOMIC DNA]</scope>
    <source>
        <strain evidence="2">Benny S71-1</strain>
    </source>
</reference>
<gene>
    <name evidence="1" type="ORF">SYNPS1DRAFT_27424</name>
</gene>
<organism evidence="1 2">
    <name type="scientific">Syncephalis pseudoplumigaleata</name>
    <dbReference type="NCBI Taxonomy" id="1712513"/>
    <lineage>
        <taxon>Eukaryota</taxon>
        <taxon>Fungi</taxon>
        <taxon>Fungi incertae sedis</taxon>
        <taxon>Zoopagomycota</taxon>
        <taxon>Zoopagomycotina</taxon>
        <taxon>Zoopagomycetes</taxon>
        <taxon>Zoopagales</taxon>
        <taxon>Piptocephalidaceae</taxon>
        <taxon>Syncephalis</taxon>
    </lineage>
</organism>